<sequence>MKKSDYICLFLSIIINIGIILALTVFSKDTQEILDAEQIKIGLVAVENDASTKFKGEKNVDAKKQNLDADSIEKKEEKTEKPEKPTEKKVEEIKTEKTVEKITEKPEKKAAEKPAEKPKEKTPEKPKEKPVEKEKTVEKKVEKLAEKGEKVVEKKDEKKASEKTASEKTSTKENSKKNSSESSDSKGTSKQEKPSLADLKKQISGSQPKTSNGGYSPTADPDGEEVVDRVLQNVTYSNGLVSGSKMGNSSDGRVVDWNAKNKAPEFPQAAKSSGKHGKLKIKLKVDKMGNVLSFVIVEGSGVPEIDAAVERVVGTWRVKLMKNGKPVNGTFYLNYNFDFK</sequence>
<proteinExistence type="inferred from homology"/>
<reference evidence="13 14" key="1">
    <citation type="submission" date="2017-11" db="EMBL/GenBank/DDBJ databases">
        <title>Genome sequencing of Fusobacterium periodonticum KCOM 1263.</title>
        <authorList>
            <person name="Kook J.-K."/>
            <person name="Park S.-N."/>
            <person name="Lim Y.K."/>
        </authorList>
    </citation>
    <scope>NUCLEOTIDE SEQUENCE [LARGE SCALE GENOMIC DNA]</scope>
    <source>
        <strain evidence="13 14">KCOM 1263</strain>
    </source>
</reference>
<evidence type="ECO:0000256" key="11">
    <source>
        <dbReference type="SAM" id="Phobius"/>
    </source>
</evidence>
<feature type="compositionally biased region" description="Basic and acidic residues" evidence="10">
    <location>
        <begin position="57"/>
        <end position="201"/>
    </location>
</feature>
<dbReference type="InterPro" id="IPR037682">
    <property type="entry name" value="TonB_C"/>
</dbReference>
<organism evidence="13 14">
    <name type="scientific">Fusobacterium pseudoperiodonticum</name>
    <dbReference type="NCBI Taxonomy" id="2663009"/>
    <lineage>
        <taxon>Bacteria</taxon>
        <taxon>Fusobacteriati</taxon>
        <taxon>Fusobacteriota</taxon>
        <taxon>Fusobacteriia</taxon>
        <taxon>Fusobacteriales</taxon>
        <taxon>Fusobacteriaceae</taxon>
        <taxon>Fusobacterium</taxon>
    </lineage>
</organism>
<protein>
    <submittedName>
        <fullName evidence="13">Energy transducer TonB</fullName>
    </submittedName>
</protein>
<dbReference type="NCBIfam" id="TIGR01352">
    <property type="entry name" value="tonB_Cterm"/>
    <property type="match status" value="1"/>
</dbReference>
<dbReference type="PANTHER" id="PTHR33446:SF2">
    <property type="entry name" value="PROTEIN TONB"/>
    <property type="match status" value="1"/>
</dbReference>
<keyword evidence="8 11" id="KW-1133">Transmembrane helix</keyword>
<evidence type="ECO:0000313" key="14">
    <source>
        <dbReference type="Proteomes" id="UP000228552"/>
    </source>
</evidence>
<evidence type="ECO:0000259" key="12">
    <source>
        <dbReference type="PROSITE" id="PS52015"/>
    </source>
</evidence>
<name>A0AAD0AQ26_9FUSO</name>
<keyword evidence="6 11" id="KW-0812">Transmembrane</keyword>
<dbReference type="InterPro" id="IPR051045">
    <property type="entry name" value="TonB-dependent_transducer"/>
</dbReference>
<keyword evidence="9 11" id="KW-0472">Membrane</keyword>
<evidence type="ECO:0000313" key="13">
    <source>
        <dbReference type="EMBL" id="ATV60977.1"/>
    </source>
</evidence>
<keyword evidence="14" id="KW-1185">Reference proteome</keyword>
<accession>A0AAD0AQ26</accession>
<dbReference type="SUPFAM" id="SSF74653">
    <property type="entry name" value="TolA/TonB C-terminal domain"/>
    <property type="match status" value="1"/>
</dbReference>
<comment type="subcellular location">
    <subcellularLocation>
        <location evidence="1">Cell inner membrane</location>
        <topology evidence="1">Single-pass membrane protein</topology>
        <orientation evidence="1">Periplasmic side</orientation>
    </subcellularLocation>
</comment>
<keyword evidence="4" id="KW-1003">Cell membrane</keyword>
<dbReference type="InterPro" id="IPR006260">
    <property type="entry name" value="TonB/TolA_C"/>
</dbReference>
<keyword evidence="3" id="KW-0813">Transport</keyword>
<dbReference type="GO" id="GO:0098797">
    <property type="term" value="C:plasma membrane protein complex"/>
    <property type="evidence" value="ECO:0007669"/>
    <property type="project" value="TreeGrafter"/>
</dbReference>
<dbReference type="Proteomes" id="UP000228552">
    <property type="component" value="Chromosome"/>
</dbReference>
<evidence type="ECO:0000256" key="1">
    <source>
        <dbReference type="ARBA" id="ARBA00004383"/>
    </source>
</evidence>
<dbReference type="GO" id="GO:0055085">
    <property type="term" value="P:transmembrane transport"/>
    <property type="evidence" value="ECO:0007669"/>
    <property type="project" value="InterPro"/>
</dbReference>
<dbReference type="Gene3D" id="3.30.1150.10">
    <property type="match status" value="1"/>
</dbReference>
<feature type="compositionally biased region" description="Polar residues" evidence="10">
    <location>
        <begin position="203"/>
        <end position="215"/>
    </location>
</feature>
<feature type="region of interest" description="Disordered" evidence="10">
    <location>
        <begin position="57"/>
        <end position="223"/>
    </location>
</feature>
<evidence type="ECO:0000256" key="3">
    <source>
        <dbReference type="ARBA" id="ARBA00022448"/>
    </source>
</evidence>
<dbReference type="GO" id="GO:0031992">
    <property type="term" value="F:energy transducer activity"/>
    <property type="evidence" value="ECO:0007669"/>
    <property type="project" value="TreeGrafter"/>
</dbReference>
<keyword evidence="7" id="KW-0653">Protein transport</keyword>
<evidence type="ECO:0000256" key="6">
    <source>
        <dbReference type="ARBA" id="ARBA00022692"/>
    </source>
</evidence>
<gene>
    <name evidence="13" type="ORF">CTM74_03520</name>
</gene>
<dbReference type="RefSeq" id="WP_099986777.1">
    <property type="nucleotide sequence ID" value="NZ_CP024700.1"/>
</dbReference>
<dbReference type="EMBL" id="CP024700">
    <property type="protein sequence ID" value="ATV60977.1"/>
    <property type="molecule type" value="Genomic_DNA"/>
</dbReference>
<dbReference type="PROSITE" id="PS52015">
    <property type="entry name" value="TONB_CTD"/>
    <property type="match status" value="1"/>
</dbReference>
<dbReference type="AlphaFoldDB" id="A0AAD0AQ26"/>
<keyword evidence="5" id="KW-0997">Cell inner membrane</keyword>
<dbReference type="Pfam" id="PF03544">
    <property type="entry name" value="TonB_C"/>
    <property type="match status" value="1"/>
</dbReference>
<evidence type="ECO:0000256" key="4">
    <source>
        <dbReference type="ARBA" id="ARBA00022475"/>
    </source>
</evidence>
<evidence type="ECO:0000256" key="10">
    <source>
        <dbReference type="SAM" id="MobiDB-lite"/>
    </source>
</evidence>
<feature type="transmembrane region" description="Helical" evidence="11">
    <location>
        <begin position="7"/>
        <end position="26"/>
    </location>
</feature>
<evidence type="ECO:0000256" key="7">
    <source>
        <dbReference type="ARBA" id="ARBA00022927"/>
    </source>
</evidence>
<evidence type="ECO:0000256" key="5">
    <source>
        <dbReference type="ARBA" id="ARBA00022519"/>
    </source>
</evidence>
<evidence type="ECO:0000256" key="2">
    <source>
        <dbReference type="ARBA" id="ARBA00006555"/>
    </source>
</evidence>
<feature type="domain" description="TonB C-terminal" evidence="12">
    <location>
        <begin position="251"/>
        <end position="340"/>
    </location>
</feature>
<dbReference type="GO" id="GO:0015031">
    <property type="term" value="P:protein transport"/>
    <property type="evidence" value="ECO:0007669"/>
    <property type="project" value="UniProtKB-KW"/>
</dbReference>
<comment type="similarity">
    <text evidence="2">Belongs to the TonB family.</text>
</comment>
<evidence type="ECO:0000256" key="9">
    <source>
        <dbReference type="ARBA" id="ARBA00023136"/>
    </source>
</evidence>
<evidence type="ECO:0000256" key="8">
    <source>
        <dbReference type="ARBA" id="ARBA00022989"/>
    </source>
</evidence>
<dbReference type="PANTHER" id="PTHR33446">
    <property type="entry name" value="PROTEIN TONB-RELATED"/>
    <property type="match status" value="1"/>
</dbReference>